<evidence type="ECO:0000313" key="2">
    <source>
        <dbReference type="EMBL" id="KAK6628556.1"/>
    </source>
</evidence>
<comment type="caution">
    <text evidence="2">The sequence shown here is derived from an EMBL/GenBank/DDBJ whole genome shotgun (WGS) entry which is preliminary data.</text>
</comment>
<sequence>MVRKRKRVQVLPCRSVTFSVHAKQTGNGPSGITLSYLLNGYRPYYNKIPHPDPMLSARLIECTQKSLLHQDLSFLSQDLKFARQKYPKELVSIQIYNKKLGNICWKLIFRVLIGNSGIKCHETETRFVMMKSIVSCELKNVWFASIISISPVGEISEDLEFCNTIKLCTEAIKKSGDQSHLLVGERFQSDRGVDKRTKQLCLKIRFPDSVKDKECWEIGTLLSSFIPVVQSRGYDKPNYRRKSIKFNTRSVTIALDHGIEGRSKNPISLLVDAMSHPGADMGLEWPSLLTWKKTAKSLDHIVLGKGDPGGTWPVVADQVLTISPGRWMALPGLEFKEYHDKRAPASAVAQYYMEYVKQHELTPYMTSQTTVTMIQPLFKKRARWKVWVTDANGGVVSYECRHLVLATGSSDKAGCLEVPGETLSYITHKLRHFEELLTSKNAHDLQISPARAGSSAENAEKPKSVPRTISNGHLPSNASSVSHCHSGRRKGSIDMGEGDRNGWTKEKSQTHGNESNKSVGDPEMSAKSDMEKDVYRYKYSDDQTSANSSESDFDLGEDDLWVGENIPVEKEMNVSFGVMNLNGGREGKEKEENQLEIGDRRVLIVGAGLSAADAIVAAWRKNYSVVHAFRNPLTTTKLPAVMYPEYHELYRLMQGLDSREDYLPLPGHQVAEFFKDQTVELVDSGGTRKRLRVSAVAIHIGSQPDLFFLPKTLKNLGIDPDKPVDCKLNPIQIDPFSYKCVRAPPGLYALGPLVGDNFVRFLQGGAIAIAGHILKDNNFNKNLK</sequence>
<evidence type="ECO:0008006" key="4">
    <source>
        <dbReference type="Google" id="ProtNLM"/>
    </source>
</evidence>
<organism evidence="2 3">
    <name type="scientific">Polyplax serrata</name>
    <name type="common">Common mouse louse</name>
    <dbReference type="NCBI Taxonomy" id="468196"/>
    <lineage>
        <taxon>Eukaryota</taxon>
        <taxon>Metazoa</taxon>
        <taxon>Ecdysozoa</taxon>
        <taxon>Arthropoda</taxon>
        <taxon>Hexapoda</taxon>
        <taxon>Insecta</taxon>
        <taxon>Pterygota</taxon>
        <taxon>Neoptera</taxon>
        <taxon>Paraneoptera</taxon>
        <taxon>Psocodea</taxon>
        <taxon>Troctomorpha</taxon>
        <taxon>Phthiraptera</taxon>
        <taxon>Anoplura</taxon>
        <taxon>Polyplacidae</taxon>
        <taxon>Polyplax</taxon>
    </lineage>
</organism>
<dbReference type="Proteomes" id="UP001372834">
    <property type="component" value="Unassembled WGS sequence"/>
</dbReference>
<feature type="region of interest" description="Disordered" evidence="1">
    <location>
        <begin position="449"/>
        <end position="530"/>
    </location>
</feature>
<evidence type="ECO:0000313" key="3">
    <source>
        <dbReference type="Proteomes" id="UP001372834"/>
    </source>
</evidence>
<dbReference type="PANTHER" id="PTHR15192:SF8">
    <property type="entry name" value="FAD_NAD(P)-BINDING DOMAIN-CONTAINING PROTEIN"/>
    <property type="match status" value="1"/>
</dbReference>
<name>A0AAN8PFW0_POLSC</name>
<accession>A0AAN8PFW0</accession>
<feature type="compositionally biased region" description="Polar residues" evidence="1">
    <location>
        <begin position="467"/>
        <end position="483"/>
    </location>
</feature>
<dbReference type="InterPro" id="IPR029731">
    <property type="entry name" value="OSGIN1/2"/>
</dbReference>
<feature type="compositionally biased region" description="Basic and acidic residues" evidence="1">
    <location>
        <begin position="497"/>
        <end position="509"/>
    </location>
</feature>
<dbReference type="EMBL" id="JAWJWE010000036">
    <property type="protein sequence ID" value="KAK6628556.1"/>
    <property type="molecule type" value="Genomic_DNA"/>
</dbReference>
<proteinExistence type="predicted"/>
<dbReference type="SUPFAM" id="SSF51905">
    <property type="entry name" value="FAD/NAD(P)-binding domain"/>
    <property type="match status" value="2"/>
</dbReference>
<dbReference type="AlphaFoldDB" id="A0AAN8PFW0"/>
<reference evidence="2 3" key="1">
    <citation type="submission" date="2023-10" db="EMBL/GenBank/DDBJ databases">
        <title>Genomes of two closely related lineages of the louse Polyplax serrata with different host specificities.</title>
        <authorList>
            <person name="Martinu J."/>
            <person name="Tarabai H."/>
            <person name="Stefka J."/>
            <person name="Hypsa V."/>
        </authorList>
    </citation>
    <scope>NUCLEOTIDE SEQUENCE [LARGE SCALE GENOMIC DNA]</scope>
    <source>
        <strain evidence="2">HR10_N</strain>
    </source>
</reference>
<evidence type="ECO:0000256" key="1">
    <source>
        <dbReference type="SAM" id="MobiDB-lite"/>
    </source>
</evidence>
<gene>
    <name evidence="2" type="ORF">RUM43_002371</name>
</gene>
<protein>
    <recommendedName>
        <fullName evidence="4">FAD/NAD(P)-binding domain-containing protein</fullName>
    </recommendedName>
</protein>
<dbReference type="Gene3D" id="3.50.50.60">
    <property type="entry name" value="FAD/NAD(P)-binding domain"/>
    <property type="match status" value="1"/>
</dbReference>
<dbReference type="InterPro" id="IPR036188">
    <property type="entry name" value="FAD/NAD-bd_sf"/>
</dbReference>
<dbReference type="PANTHER" id="PTHR15192">
    <property type="entry name" value="PROTEIN CBG05349"/>
    <property type="match status" value="1"/>
</dbReference>